<dbReference type="InterPro" id="IPR016047">
    <property type="entry name" value="M23ase_b-sheet_dom"/>
</dbReference>
<dbReference type="InterPro" id="IPR011055">
    <property type="entry name" value="Dup_hybrid_motif"/>
</dbReference>
<sequence length="360" mass="40886">MPVNWKQKLFGSVCILLVAAIGCNFIGAVQKYTSSQSLVQAADGKPIQWVTFDPPYSALVKAMNYDIESQSQEIQIDWVDLLAYLSASYWGEWKKYKAKDMEETVEKLKSGVKIEELAADYQYFSYYQQAYTAVLGGMVGEYQIGNGETDASGNPIMETKYGLKAYSPIAYGYSFSHYDDFGNSRNYGYKRKHLGNDLLASIGTPIVAVESGIITHIGWNQYGGWRIGIRSLDGKRYYYYAHLRKDHPFRQDLTEGTLVEAGDLIGYVGMTGYSTKENVNGMQVPHLHFGMQLIFDPSQEEGEHEIWIDVYEIIKLLEKHKSPLLQQEGQSDYIRKYEFVDPTVEEYVRKGSDITPQPSN</sequence>
<dbReference type="InterPro" id="IPR050570">
    <property type="entry name" value="Cell_wall_metabolism_enzyme"/>
</dbReference>
<gene>
    <name evidence="2" type="ORF">H8Z77_06410</name>
</gene>
<dbReference type="PANTHER" id="PTHR21666:SF270">
    <property type="entry name" value="MUREIN HYDROLASE ACTIVATOR ENVC"/>
    <property type="match status" value="1"/>
</dbReference>
<evidence type="ECO:0000313" key="3">
    <source>
        <dbReference type="Proteomes" id="UP000649151"/>
    </source>
</evidence>
<reference evidence="2 3" key="1">
    <citation type="submission" date="2020-08" db="EMBL/GenBank/DDBJ databases">
        <title>Genome public.</title>
        <authorList>
            <person name="Liu C."/>
            <person name="Sun Q."/>
        </authorList>
    </citation>
    <scope>NUCLEOTIDE SEQUENCE [LARGE SCALE GENOMIC DNA]</scope>
    <source>
        <strain evidence="2 3">NSJ-27</strain>
    </source>
</reference>
<dbReference type="CDD" id="cd12797">
    <property type="entry name" value="M23_peptidase"/>
    <property type="match status" value="1"/>
</dbReference>
<evidence type="ECO:0000259" key="1">
    <source>
        <dbReference type="Pfam" id="PF01551"/>
    </source>
</evidence>
<dbReference type="Pfam" id="PF01551">
    <property type="entry name" value="Peptidase_M23"/>
    <property type="match status" value="1"/>
</dbReference>
<protein>
    <submittedName>
        <fullName evidence="2">M23 family metallopeptidase</fullName>
    </submittedName>
</protein>
<organism evidence="2 3">
    <name type="scientific">Clostridium facile</name>
    <dbReference type="NCBI Taxonomy" id="2763035"/>
    <lineage>
        <taxon>Bacteria</taxon>
        <taxon>Bacillati</taxon>
        <taxon>Bacillota</taxon>
        <taxon>Clostridia</taxon>
        <taxon>Eubacteriales</taxon>
        <taxon>Clostridiaceae</taxon>
        <taxon>Clostridium</taxon>
    </lineage>
</organism>
<proteinExistence type="predicted"/>
<dbReference type="PANTHER" id="PTHR21666">
    <property type="entry name" value="PEPTIDASE-RELATED"/>
    <property type="match status" value="1"/>
</dbReference>
<dbReference type="Proteomes" id="UP000649151">
    <property type="component" value="Unassembled WGS sequence"/>
</dbReference>
<comment type="caution">
    <text evidence="2">The sequence shown here is derived from an EMBL/GenBank/DDBJ whole genome shotgun (WGS) entry which is preliminary data.</text>
</comment>
<name>A0ABR7IR77_9CLOT</name>
<dbReference type="Gene3D" id="2.70.70.10">
    <property type="entry name" value="Glucose Permease (Domain IIA)"/>
    <property type="match status" value="1"/>
</dbReference>
<dbReference type="PROSITE" id="PS51257">
    <property type="entry name" value="PROKAR_LIPOPROTEIN"/>
    <property type="match status" value="1"/>
</dbReference>
<dbReference type="EMBL" id="JACOQK010000001">
    <property type="protein sequence ID" value="MBC5787650.1"/>
    <property type="molecule type" value="Genomic_DNA"/>
</dbReference>
<accession>A0ABR7IR77</accession>
<dbReference type="SUPFAM" id="SSF51261">
    <property type="entry name" value="Duplicated hybrid motif"/>
    <property type="match status" value="1"/>
</dbReference>
<feature type="domain" description="M23ase beta-sheet core" evidence="1">
    <location>
        <begin position="192"/>
        <end position="292"/>
    </location>
</feature>
<evidence type="ECO:0000313" key="2">
    <source>
        <dbReference type="EMBL" id="MBC5787650.1"/>
    </source>
</evidence>
<keyword evidence="3" id="KW-1185">Reference proteome</keyword>